<evidence type="ECO:0000259" key="7">
    <source>
        <dbReference type="PROSITE" id="PS51900"/>
    </source>
</evidence>
<dbReference type="InterPro" id="IPR002104">
    <property type="entry name" value="Integrase_catalytic"/>
</dbReference>
<comment type="caution">
    <text evidence="8">The sequence shown here is derived from an EMBL/GenBank/DDBJ whole genome shotgun (WGS) entry which is preliminary data.</text>
</comment>
<dbReference type="Gene3D" id="1.10.443.10">
    <property type="entry name" value="Intergrase catalytic core"/>
    <property type="match status" value="1"/>
</dbReference>
<accession>A0A2W1K517</accession>
<dbReference type="SUPFAM" id="SSF56349">
    <property type="entry name" value="DNA breaking-rejoining enzymes"/>
    <property type="match status" value="1"/>
</dbReference>
<feature type="domain" description="Tyr recombinase" evidence="6">
    <location>
        <begin position="171"/>
        <end position="345"/>
    </location>
</feature>
<dbReference type="Proteomes" id="UP000248886">
    <property type="component" value="Unassembled WGS sequence"/>
</dbReference>
<gene>
    <name evidence="8" type="ORF">DN052_02765</name>
</gene>
<protein>
    <submittedName>
        <fullName evidence="8">Site-specific integrase</fullName>
    </submittedName>
</protein>
<dbReference type="RefSeq" id="WP_054608827.1">
    <property type="nucleotide sequence ID" value="NZ_AP025160.1"/>
</dbReference>
<dbReference type="PROSITE" id="PS51900">
    <property type="entry name" value="CB"/>
    <property type="match status" value="1"/>
</dbReference>
<reference evidence="8 9" key="1">
    <citation type="submission" date="2018-06" db="EMBL/GenBank/DDBJ databases">
        <title>Draft sequence of Acidithiobacillus ferrooxidans CCM 4253.</title>
        <authorList>
            <person name="Moya-Beltran A."/>
            <person name="Castro M."/>
            <person name="Covarrubias P.C."/>
            <person name="Issotta F."/>
            <person name="Janiczek O."/>
            <person name="Mandl M."/>
            <person name="Kucera J."/>
            <person name="Quatrini R."/>
        </authorList>
    </citation>
    <scope>NUCLEOTIDE SEQUENCE [LARGE SCALE GENOMIC DNA]</scope>
    <source>
        <strain evidence="8 9">CCM 4253</strain>
    </source>
</reference>
<evidence type="ECO:0000256" key="2">
    <source>
        <dbReference type="ARBA" id="ARBA00022908"/>
    </source>
</evidence>
<dbReference type="GO" id="GO:0003677">
    <property type="term" value="F:DNA binding"/>
    <property type="evidence" value="ECO:0007669"/>
    <property type="project" value="UniProtKB-UniRule"/>
</dbReference>
<evidence type="ECO:0000256" key="1">
    <source>
        <dbReference type="ARBA" id="ARBA00008857"/>
    </source>
</evidence>
<evidence type="ECO:0000313" key="8">
    <source>
        <dbReference type="EMBL" id="PZD81996.1"/>
    </source>
</evidence>
<dbReference type="InterPro" id="IPR050808">
    <property type="entry name" value="Phage_Integrase"/>
</dbReference>
<keyword evidence="4" id="KW-0233">DNA recombination</keyword>
<dbReference type="InterPro" id="IPR044068">
    <property type="entry name" value="CB"/>
</dbReference>
<evidence type="ECO:0000313" key="9">
    <source>
        <dbReference type="Proteomes" id="UP000248886"/>
    </source>
</evidence>
<sequence length="357" mass="39750">MAAIEKRTASDGSTSYRVKIRLRGHPVESATFASLSKAKLWGQATESAIREGRYFQTVEAKRHTLAEAIERYEREKLQGMRAKGARKQHLDYWKAELGTLSLADVTPAVIKERMTRLADEPSERTGRNRSASTLNHYRQALASVMTEAVKDWEWLEASPMVKVGKKAEPRGRVRYLSDDERERLLSACKESANDDLYLAVLLALTTGGRQAETMGASWSQIDLNRATLQLEETKNGSRRALHLTAPVLDMLKERAKVRRIDTGLLFPSRVNPKQPVDLRTPWENALKAAGIEGFHWHDLRHTFASMAAMNGASLPELAALLGHKTLAMVQRYAHLSPQHTASLAERVASKMMGGGAA</sequence>
<dbReference type="AlphaFoldDB" id="A0A2W1K517"/>
<dbReference type="EMBL" id="QKQP01000001">
    <property type="protein sequence ID" value="PZD81996.1"/>
    <property type="molecule type" value="Genomic_DNA"/>
</dbReference>
<dbReference type="InterPro" id="IPR011010">
    <property type="entry name" value="DNA_brk_join_enz"/>
</dbReference>
<dbReference type="Gene3D" id="1.10.150.130">
    <property type="match status" value="1"/>
</dbReference>
<feature type="domain" description="Core-binding (CB)" evidence="7">
    <location>
        <begin position="63"/>
        <end position="149"/>
    </location>
</feature>
<organism evidence="8 9">
    <name type="scientific">Acidithiobacillus ferrooxidans</name>
    <name type="common">Thiobacillus ferrooxidans</name>
    <dbReference type="NCBI Taxonomy" id="920"/>
    <lineage>
        <taxon>Bacteria</taxon>
        <taxon>Pseudomonadati</taxon>
        <taxon>Pseudomonadota</taxon>
        <taxon>Acidithiobacillia</taxon>
        <taxon>Acidithiobacillales</taxon>
        <taxon>Acidithiobacillaceae</taxon>
        <taxon>Acidithiobacillus</taxon>
    </lineage>
</organism>
<comment type="similarity">
    <text evidence="1">Belongs to the 'phage' integrase family.</text>
</comment>
<dbReference type="Pfam" id="PF00589">
    <property type="entry name" value="Phage_integrase"/>
    <property type="match status" value="1"/>
</dbReference>
<dbReference type="InterPro" id="IPR013762">
    <property type="entry name" value="Integrase-like_cat_sf"/>
</dbReference>
<proteinExistence type="inferred from homology"/>
<dbReference type="GO" id="GO:0006310">
    <property type="term" value="P:DNA recombination"/>
    <property type="evidence" value="ECO:0007669"/>
    <property type="project" value="UniProtKB-KW"/>
</dbReference>
<evidence type="ECO:0000256" key="3">
    <source>
        <dbReference type="ARBA" id="ARBA00023125"/>
    </source>
</evidence>
<keyword evidence="3 5" id="KW-0238">DNA-binding</keyword>
<dbReference type="PROSITE" id="PS51898">
    <property type="entry name" value="TYR_RECOMBINASE"/>
    <property type="match status" value="1"/>
</dbReference>
<dbReference type="PANTHER" id="PTHR30629">
    <property type="entry name" value="PROPHAGE INTEGRASE"/>
    <property type="match status" value="1"/>
</dbReference>
<dbReference type="CDD" id="cd00796">
    <property type="entry name" value="INT_Rci_Hp1_C"/>
    <property type="match status" value="1"/>
</dbReference>
<evidence type="ECO:0000256" key="4">
    <source>
        <dbReference type="ARBA" id="ARBA00023172"/>
    </source>
</evidence>
<keyword evidence="2" id="KW-0229">DNA integration</keyword>
<dbReference type="PANTHER" id="PTHR30629:SF2">
    <property type="entry name" value="PROPHAGE INTEGRASE INTS-RELATED"/>
    <property type="match status" value="1"/>
</dbReference>
<name>A0A2W1K517_ACIFR</name>
<dbReference type="InterPro" id="IPR010998">
    <property type="entry name" value="Integrase_recombinase_N"/>
</dbReference>
<dbReference type="OrthoDB" id="5293311at2"/>
<dbReference type="GO" id="GO:0015074">
    <property type="term" value="P:DNA integration"/>
    <property type="evidence" value="ECO:0007669"/>
    <property type="project" value="UniProtKB-KW"/>
</dbReference>
<evidence type="ECO:0000256" key="5">
    <source>
        <dbReference type="PROSITE-ProRule" id="PRU01248"/>
    </source>
</evidence>
<evidence type="ECO:0000259" key="6">
    <source>
        <dbReference type="PROSITE" id="PS51898"/>
    </source>
</evidence>